<comment type="caution">
    <text evidence="2">The sequence shown here is derived from an EMBL/GenBank/DDBJ whole genome shotgun (WGS) entry which is preliminary data.</text>
</comment>
<keyword evidence="3" id="KW-1185">Reference proteome</keyword>
<accession>A0AAV1ZTS9</accession>
<evidence type="ECO:0000256" key="1">
    <source>
        <dbReference type="SAM" id="MobiDB-lite"/>
    </source>
</evidence>
<reference evidence="2 3" key="1">
    <citation type="submission" date="2024-04" db="EMBL/GenBank/DDBJ databases">
        <authorList>
            <person name="Rising A."/>
            <person name="Reimegard J."/>
            <person name="Sonavane S."/>
            <person name="Akerstrom W."/>
            <person name="Nylinder S."/>
            <person name="Hedman E."/>
            <person name="Kallberg Y."/>
        </authorList>
    </citation>
    <scope>NUCLEOTIDE SEQUENCE [LARGE SCALE GENOMIC DNA]</scope>
</reference>
<evidence type="ECO:0000313" key="3">
    <source>
        <dbReference type="Proteomes" id="UP001497382"/>
    </source>
</evidence>
<protein>
    <submittedName>
        <fullName evidence="2">Uncharacterized protein</fullName>
    </submittedName>
</protein>
<dbReference type="Proteomes" id="UP001497382">
    <property type="component" value="Unassembled WGS sequence"/>
</dbReference>
<feature type="non-terminal residue" evidence="2">
    <location>
        <position position="1"/>
    </location>
</feature>
<dbReference type="EMBL" id="CAXIEN010000071">
    <property type="protein sequence ID" value="CAL1273937.1"/>
    <property type="molecule type" value="Genomic_DNA"/>
</dbReference>
<evidence type="ECO:0000313" key="2">
    <source>
        <dbReference type="EMBL" id="CAL1273937.1"/>
    </source>
</evidence>
<name>A0AAV1ZTS9_9ARAC</name>
<organism evidence="2 3">
    <name type="scientific">Larinioides sclopetarius</name>
    <dbReference type="NCBI Taxonomy" id="280406"/>
    <lineage>
        <taxon>Eukaryota</taxon>
        <taxon>Metazoa</taxon>
        <taxon>Ecdysozoa</taxon>
        <taxon>Arthropoda</taxon>
        <taxon>Chelicerata</taxon>
        <taxon>Arachnida</taxon>
        <taxon>Araneae</taxon>
        <taxon>Araneomorphae</taxon>
        <taxon>Entelegynae</taxon>
        <taxon>Araneoidea</taxon>
        <taxon>Araneidae</taxon>
        <taxon>Larinioides</taxon>
    </lineage>
</organism>
<sequence length="69" mass="7707">LQNGGLSFKTRDKRKRVKSPIKPNLAKSPWAPYIPTVPLILYGAGKYSELWAPSDASRALDEDIHAIMK</sequence>
<feature type="region of interest" description="Disordered" evidence="1">
    <location>
        <begin position="1"/>
        <end position="21"/>
    </location>
</feature>
<proteinExistence type="predicted"/>
<gene>
    <name evidence="2" type="ORF">LARSCL_LOCUS7181</name>
</gene>
<dbReference type="AlphaFoldDB" id="A0AAV1ZTS9"/>